<dbReference type="Gene3D" id="3.30.505.50">
    <property type="entry name" value="Sigma 54 modulation/S30EA ribosomal protein, C-terminal domain"/>
    <property type="match status" value="1"/>
</dbReference>
<evidence type="ECO:0000256" key="1">
    <source>
        <dbReference type="ARBA" id="ARBA00022845"/>
    </source>
</evidence>
<reference evidence="6" key="1">
    <citation type="submission" date="2020-10" db="EMBL/GenBank/DDBJ databases">
        <authorList>
            <person name="Gilroy R."/>
        </authorList>
    </citation>
    <scope>NUCLEOTIDE SEQUENCE</scope>
    <source>
        <strain evidence="6">ChiW3-316</strain>
    </source>
</reference>
<proteinExistence type="inferred from homology"/>
<evidence type="ECO:0000313" key="6">
    <source>
        <dbReference type="EMBL" id="HIU53634.1"/>
    </source>
</evidence>
<dbReference type="CDD" id="cd00552">
    <property type="entry name" value="RaiA"/>
    <property type="match status" value="1"/>
</dbReference>
<name>A0A9D1M4T5_9PROT</name>
<dbReference type="Pfam" id="PF02482">
    <property type="entry name" value="Ribosomal_S30AE"/>
    <property type="match status" value="1"/>
</dbReference>
<comment type="subunit">
    <text evidence="4">Interacts with 100S ribosomes.</text>
</comment>
<dbReference type="GO" id="GO:0043024">
    <property type="term" value="F:ribosomal small subunit binding"/>
    <property type="evidence" value="ECO:0007669"/>
    <property type="project" value="TreeGrafter"/>
</dbReference>
<dbReference type="GO" id="GO:0022627">
    <property type="term" value="C:cytosolic small ribosomal subunit"/>
    <property type="evidence" value="ECO:0007669"/>
    <property type="project" value="TreeGrafter"/>
</dbReference>
<dbReference type="InterPro" id="IPR032528">
    <property type="entry name" value="Ribosom_S30AE_C"/>
</dbReference>
<dbReference type="PANTHER" id="PTHR33231">
    <property type="entry name" value="30S RIBOSOMAL PROTEIN"/>
    <property type="match status" value="1"/>
</dbReference>
<comment type="subcellular location">
    <subcellularLocation>
        <location evidence="4">Cytoplasm</location>
    </subcellularLocation>
</comment>
<gene>
    <name evidence="6" type="primary">raiA</name>
    <name evidence="4" type="synonym">hpf</name>
    <name evidence="6" type="ORF">IAD20_06095</name>
</gene>
<dbReference type="Pfam" id="PF16321">
    <property type="entry name" value="Ribosom_S30AE_C"/>
    <property type="match status" value="1"/>
</dbReference>
<comment type="similarity">
    <text evidence="4">Belongs to the HPF/YfiA ribosome-associated protein family. Long HPF subfamily.</text>
</comment>
<accession>A0A9D1M4T5</accession>
<evidence type="ECO:0000259" key="5">
    <source>
        <dbReference type="Pfam" id="PF16321"/>
    </source>
</evidence>
<dbReference type="GO" id="GO:0045900">
    <property type="term" value="P:negative regulation of translational elongation"/>
    <property type="evidence" value="ECO:0007669"/>
    <property type="project" value="TreeGrafter"/>
</dbReference>
<dbReference type="EMBL" id="DVNC01000038">
    <property type="protein sequence ID" value="HIU53634.1"/>
    <property type="molecule type" value="Genomic_DNA"/>
</dbReference>
<dbReference type="InterPro" id="IPR003489">
    <property type="entry name" value="RHF/RaiA"/>
</dbReference>
<dbReference type="SUPFAM" id="SSF69754">
    <property type="entry name" value="Ribosome binding protein Y (YfiA homologue)"/>
    <property type="match status" value="1"/>
</dbReference>
<dbReference type="HAMAP" id="MF_00839">
    <property type="entry name" value="HPF"/>
    <property type="match status" value="1"/>
</dbReference>
<protein>
    <recommendedName>
        <fullName evidence="3 4">Ribosome hibernation promoting factor</fullName>
        <shortName evidence="4">HPF</shortName>
    </recommendedName>
</protein>
<evidence type="ECO:0000256" key="4">
    <source>
        <dbReference type="HAMAP-Rule" id="MF_00839"/>
    </source>
</evidence>
<keyword evidence="1 4" id="KW-0810">Translation regulation</keyword>
<organism evidence="6 7">
    <name type="scientific">Candidatus Scatocola faecipullorum</name>
    <dbReference type="NCBI Taxonomy" id="2840917"/>
    <lineage>
        <taxon>Bacteria</taxon>
        <taxon>Pseudomonadati</taxon>
        <taxon>Pseudomonadota</taxon>
        <taxon>Alphaproteobacteria</taxon>
        <taxon>Rhodospirillales</taxon>
        <taxon>Rhodospirillaceae</taxon>
        <taxon>Rhodospirillaceae incertae sedis</taxon>
        <taxon>Candidatus Scatocola</taxon>
    </lineage>
</organism>
<dbReference type="InterPro" id="IPR050574">
    <property type="entry name" value="HPF/YfiA_ribosome-assoc"/>
</dbReference>
<sequence>MKITLTGKQVDIGDRLRNHVEENVLNSVNKYFPAPISCTVAFSKDGDDFCAEVTVHPAKNIVLKGTGTAGDPYSAFDNANAHIATRLRRHKNKLSDHKGKTGLAEMANEAVFPLHETEDEMDIDVNAPLTIAETEANIPVCTVSEAVMYMDLVNEAAIMFRNSANNHISMVYRRKDGNIGWVEPKADN</sequence>
<dbReference type="AlphaFoldDB" id="A0A9D1M4T5"/>
<reference evidence="6" key="2">
    <citation type="journal article" date="2021" name="PeerJ">
        <title>Extensive microbial diversity within the chicken gut microbiome revealed by metagenomics and culture.</title>
        <authorList>
            <person name="Gilroy R."/>
            <person name="Ravi A."/>
            <person name="Getino M."/>
            <person name="Pursley I."/>
            <person name="Horton D.L."/>
            <person name="Alikhan N.F."/>
            <person name="Baker D."/>
            <person name="Gharbi K."/>
            <person name="Hall N."/>
            <person name="Watson M."/>
            <person name="Adriaenssens E.M."/>
            <person name="Foster-Nyarko E."/>
            <person name="Jarju S."/>
            <person name="Secka A."/>
            <person name="Antonio M."/>
            <person name="Oren A."/>
            <person name="Chaudhuri R.R."/>
            <person name="La Ragione R."/>
            <person name="Hildebrand F."/>
            <person name="Pallen M.J."/>
        </authorList>
    </citation>
    <scope>NUCLEOTIDE SEQUENCE</scope>
    <source>
        <strain evidence="6">ChiW3-316</strain>
    </source>
</reference>
<evidence type="ECO:0000313" key="7">
    <source>
        <dbReference type="Proteomes" id="UP000824107"/>
    </source>
</evidence>
<dbReference type="InterPro" id="IPR036567">
    <property type="entry name" value="RHF-like"/>
</dbReference>
<evidence type="ECO:0000256" key="3">
    <source>
        <dbReference type="ARBA" id="ARBA00041148"/>
    </source>
</evidence>
<keyword evidence="4" id="KW-0963">Cytoplasm</keyword>
<dbReference type="Gene3D" id="3.30.160.100">
    <property type="entry name" value="Ribosome hibernation promotion factor-like"/>
    <property type="match status" value="1"/>
</dbReference>
<dbReference type="InterPro" id="IPR034694">
    <property type="entry name" value="HPF_long/plastid"/>
</dbReference>
<dbReference type="PANTHER" id="PTHR33231:SF1">
    <property type="entry name" value="30S RIBOSOMAL PROTEIN"/>
    <property type="match status" value="1"/>
</dbReference>
<dbReference type="Proteomes" id="UP000824107">
    <property type="component" value="Unassembled WGS sequence"/>
</dbReference>
<feature type="domain" description="Sigma 54 modulation/S30EA ribosomal protein C-terminal" evidence="5">
    <location>
        <begin position="131"/>
        <end position="180"/>
    </location>
</feature>
<comment type="function">
    <text evidence="4">Required for dimerization of active 70S ribosomes into 100S ribosomes in stationary phase; 100S ribosomes are translationally inactive and sometimes present during exponential growth.</text>
</comment>
<comment type="caution">
    <text evidence="6">The sequence shown here is derived from an EMBL/GenBank/DDBJ whole genome shotgun (WGS) entry which is preliminary data.</text>
</comment>
<comment type="subunit">
    <text evidence="2">Associates exclusively with 100S ribosomes, which are dimers of 70S ribosomes.</text>
</comment>
<dbReference type="NCBIfam" id="TIGR00741">
    <property type="entry name" value="yfiA"/>
    <property type="match status" value="1"/>
</dbReference>
<evidence type="ECO:0000256" key="2">
    <source>
        <dbReference type="ARBA" id="ARBA00038695"/>
    </source>
</evidence>
<dbReference type="InterPro" id="IPR038416">
    <property type="entry name" value="Ribosom_S30AE_C_sf"/>
</dbReference>